<evidence type="ECO:0000313" key="4">
    <source>
        <dbReference type="Proteomes" id="UP000077266"/>
    </source>
</evidence>
<evidence type="ECO:0000256" key="2">
    <source>
        <dbReference type="SAM" id="MobiDB-lite"/>
    </source>
</evidence>
<feature type="compositionally biased region" description="Polar residues" evidence="2">
    <location>
        <begin position="109"/>
        <end position="118"/>
    </location>
</feature>
<keyword evidence="1" id="KW-0175">Coiled coil</keyword>
<organism evidence="3 4">
    <name type="scientific">Exidia glandulosa HHB12029</name>
    <dbReference type="NCBI Taxonomy" id="1314781"/>
    <lineage>
        <taxon>Eukaryota</taxon>
        <taxon>Fungi</taxon>
        <taxon>Dikarya</taxon>
        <taxon>Basidiomycota</taxon>
        <taxon>Agaricomycotina</taxon>
        <taxon>Agaricomycetes</taxon>
        <taxon>Auriculariales</taxon>
        <taxon>Exidiaceae</taxon>
        <taxon>Exidia</taxon>
    </lineage>
</organism>
<evidence type="ECO:0000256" key="1">
    <source>
        <dbReference type="SAM" id="Coils"/>
    </source>
</evidence>
<proteinExistence type="predicted"/>
<accession>A0A165L5X9</accession>
<keyword evidence="4" id="KW-1185">Reference proteome</keyword>
<evidence type="ECO:0000313" key="3">
    <source>
        <dbReference type="EMBL" id="KZV97398.1"/>
    </source>
</evidence>
<protein>
    <submittedName>
        <fullName evidence="3">Uncharacterized protein</fullName>
    </submittedName>
</protein>
<dbReference type="InParanoid" id="A0A165L5X9"/>
<dbReference type="Proteomes" id="UP000077266">
    <property type="component" value="Unassembled WGS sequence"/>
</dbReference>
<dbReference type="AlphaFoldDB" id="A0A165L5X9"/>
<feature type="coiled-coil region" evidence="1">
    <location>
        <begin position="16"/>
        <end position="43"/>
    </location>
</feature>
<feature type="region of interest" description="Disordered" evidence="2">
    <location>
        <begin position="68"/>
        <end position="118"/>
    </location>
</feature>
<name>A0A165L5X9_EXIGL</name>
<sequence length="118" mass="13361">MGKAQKSYQPPAEMTVTQLLDAVKTLREQNSSLKDEVTKLKRQVLQDERVTDEHRAMQELLESIRAQVSTDLPSHAPSAKKQKKQRWLSQKRKERRKNAASRKIKSEPGSASANGVPL</sequence>
<feature type="compositionally biased region" description="Basic residues" evidence="2">
    <location>
        <begin position="78"/>
        <end position="103"/>
    </location>
</feature>
<reference evidence="3 4" key="1">
    <citation type="journal article" date="2016" name="Mol. Biol. Evol.">
        <title>Comparative Genomics of Early-Diverging Mushroom-Forming Fungi Provides Insights into the Origins of Lignocellulose Decay Capabilities.</title>
        <authorList>
            <person name="Nagy L.G."/>
            <person name="Riley R."/>
            <person name="Tritt A."/>
            <person name="Adam C."/>
            <person name="Daum C."/>
            <person name="Floudas D."/>
            <person name="Sun H."/>
            <person name="Yadav J.S."/>
            <person name="Pangilinan J."/>
            <person name="Larsson K.H."/>
            <person name="Matsuura K."/>
            <person name="Barry K."/>
            <person name="Labutti K."/>
            <person name="Kuo R."/>
            <person name="Ohm R.A."/>
            <person name="Bhattacharya S.S."/>
            <person name="Shirouzu T."/>
            <person name="Yoshinaga Y."/>
            <person name="Martin F.M."/>
            <person name="Grigoriev I.V."/>
            <person name="Hibbett D.S."/>
        </authorList>
    </citation>
    <scope>NUCLEOTIDE SEQUENCE [LARGE SCALE GENOMIC DNA]</scope>
    <source>
        <strain evidence="3 4">HHB12029</strain>
    </source>
</reference>
<gene>
    <name evidence="3" type="ORF">EXIGLDRAFT_703711</name>
</gene>
<dbReference type="EMBL" id="KV425931">
    <property type="protein sequence ID" value="KZV97398.1"/>
    <property type="molecule type" value="Genomic_DNA"/>
</dbReference>